<feature type="region of interest" description="Disordered" evidence="1">
    <location>
        <begin position="26"/>
        <end position="59"/>
    </location>
</feature>
<feature type="compositionally biased region" description="Low complexity" evidence="1">
    <location>
        <begin position="46"/>
        <end position="59"/>
    </location>
</feature>
<accession>A0A5C3N126</accession>
<protein>
    <submittedName>
        <fullName evidence="2">Uncharacterized protein</fullName>
    </submittedName>
</protein>
<evidence type="ECO:0000256" key="1">
    <source>
        <dbReference type="SAM" id="MobiDB-lite"/>
    </source>
</evidence>
<dbReference type="EMBL" id="ML213515">
    <property type="protein sequence ID" value="TFK49738.1"/>
    <property type="molecule type" value="Genomic_DNA"/>
</dbReference>
<dbReference type="AlphaFoldDB" id="A0A5C3N126"/>
<proteinExistence type="predicted"/>
<organism evidence="2 3">
    <name type="scientific">Heliocybe sulcata</name>
    <dbReference type="NCBI Taxonomy" id="5364"/>
    <lineage>
        <taxon>Eukaryota</taxon>
        <taxon>Fungi</taxon>
        <taxon>Dikarya</taxon>
        <taxon>Basidiomycota</taxon>
        <taxon>Agaricomycotina</taxon>
        <taxon>Agaricomycetes</taxon>
        <taxon>Gloeophyllales</taxon>
        <taxon>Gloeophyllaceae</taxon>
        <taxon>Heliocybe</taxon>
    </lineage>
</organism>
<evidence type="ECO:0000313" key="3">
    <source>
        <dbReference type="Proteomes" id="UP000305948"/>
    </source>
</evidence>
<dbReference type="Proteomes" id="UP000305948">
    <property type="component" value="Unassembled WGS sequence"/>
</dbReference>
<evidence type="ECO:0000313" key="2">
    <source>
        <dbReference type="EMBL" id="TFK49738.1"/>
    </source>
</evidence>
<reference evidence="2 3" key="1">
    <citation type="journal article" date="2019" name="Nat. Ecol. Evol.">
        <title>Megaphylogeny resolves global patterns of mushroom evolution.</title>
        <authorList>
            <person name="Varga T."/>
            <person name="Krizsan K."/>
            <person name="Foldi C."/>
            <person name="Dima B."/>
            <person name="Sanchez-Garcia M."/>
            <person name="Sanchez-Ramirez S."/>
            <person name="Szollosi G.J."/>
            <person name="Szarkandi J.G."/>
            <person name="Papp V."/>
            <person name="Albert L."/>
            <person name="Andreopoulos W."/>
            <person name="Angelini C."/>
            <person name="Antonin V."/>
            <person name="Barry K.W."/>
            <person name="Bougher N.L."/>
            <person name="Buchanan P."/>
            <person name="Buyck B."/>
            <person name="Bense V."/>
            <person name="Catcheside P."/>
            <person name="Chovatia M."/>
            <person name="Cooper J."/>
            <person name="Damon W."/>
            <person name="Desjardin D."/>
            <person name="Finy P."/>
            <person name="Geml J."/>
            <person name="Haridas S."/>
            <person name="Hughes K."/>
            <person name="Justo A."/>
            <person name="Karasinski D."/>
            <person name="Kautmanova I."/>
            <person name="Kiss B."/>
            <person name="Kocsube S."/>
            <person name="Kotiranta H."/>
            <person name="LaButti K.M."/>
            <person name="Lechner B.E."/>
            <person name="Liimatainen K."/>
            <person name="Lipzen A."/>
            <person name="Lukacs Z."/>
            <person name="Mihaltcheva S."/>
            <person name="Morgado L.N."/>
            <person name="Niskanen T."/>
            <person name="Noordeloos M.E."/>
            <person name="Ohm R.A."/>
            <person name="Ortiz-Santana B."/>
            <person name="Ovrebo C."/>
            <person name="Racz N."/>
            <person name="Riley R."/>
            <person name="Savchenko A."/>
            <person name="Shiryaev A."/>
            <person name="Soop K."/>
            <person name="Spirin V."/>
            <person name="Szebenyi C."/>
            <person name="Tomsovsky M."/>
            <person name="Tulloss R.E."/>
            <person name="Uehling J."/>
            <person name="Grigoriev I.V."/>
            <person name="Vagvolgyi C."/>
            <person name="Papp T."/>
            <person name="Martin F.M."/>
            <person name="Miettinen O."/>
            <person name="Hibbett D.S."/>
            <person name="Nagy L.G."/>
        </authorList>
    </citation>
    <scope>NUCLEOTIDE SEQUENCE [LARGE SCALE GENOMIC DNA]</scope>
    <source>
        <strain evidence="2 3">OMC1185</strain>
    </source>
</reference>
<keyword evidence="3" id="KW-1185">Reference proteome</keyword>
<name>A0A5C3N126_9AGAM</name>
<gene>
    <name evidence="2" type="ORF">OE88DRAFT_1662371</name>
</gene>
<sequence length="59" mass="6107">MKNTPTIAAMMTIFVSVELRVEEDEGVGDGVGEGVNDGMDEGVGDGVDVGVNDGMFEDV</sequence>